<dbReference type="EMBL" id="JADEXP010000049">
    <property type="protein sequence ID" value="MBE9066593.1"/>
    <property type="molecule type" value="Genomic_DNA"/>
</dbReference>
<dbReference type="SUPFAM" id="SSF141571">
    <property type="entry name" value="Pentapeptide repeat-like"/>
    <property type="match status" value="1"/>
</dbReference>
<name>A0A928X4Q9_LEPEC</name>
<dbReference type="RefSeq" id="WP_228015703.1">
    <property type="nucleotide sequence ID" value="NZ_JADEXP010000049.1"/>
</dbReference>
<dbReference type="Proteomes" id="UP000615026">
    <property type="component" value="Unassembled WGS sequence"/>
</dbReference>
<dbReference type="PANTHER" id="PTHR14136:SF17">
    <property type="entry name" value="BTB_POZ DOMAIN-CONTAINING PROTEIN KCTD9"/>
    <property type="match status" value="1"/>
</dbReference>
<keyword evidence="2" id="KW-1185">Reference proteome</keyword>
<proteinExistence type="predicted"/>
<sequence>MLPELSQPMAHPEHLDLLTAGIRVWNRWRQQNAHIRPNLRAADLKGVDLAGFNLRQTYLSGADLSRAYLFEANLRETNLQGVNLSHCCLIGADLTQAYLADANLYHAYLSQANLTEAYFGHGNLEKANLSDTVLDRAYFGQANIQATDFSDAQNLEPLQLRLAQNFELAILTAEADGANEPERALALRVPSP</sequence>
<organism evidence="1 2">
    <name type="scientific">Leptolyngbya cf. ectocarpi LEGE 11479</name>
    <dbReference type="NCBI Taxonomy" id="1828722"/>
    <lineage>
        <taxon>Bacteria</taxon>
        <taxon>Bacillati</taxon>
        <taxon>Cyanobacteriota</taxon>
        <taxon>Cyanophyceae</taxon>
        <taxon>Leptolyngbyales</taxon>
        <taxon>Leptolyngbyaceae</taxon>
        <taxon>Leptolyngbya group</taxon>
        <taxon>Leptolyngbya</taxon>
    </lineage>
</organism>
<comment type="caution">
    <text evidence="1">The sequence shown here is derived from an EMBL/GenBank/DDBJ whole genome shotgun (WGS) entry which is preliminary data.</text>
</comment>
<gene>
    <name evidence="1" type="ORF">IQ260_08000</name>
</gene>
<dbReference type="Gene3D" id="2.160.20.80">
    <property type="entry name" value="E3 ubiquitin-protein ligase SopA"/>
    <property type="match status" value="1"/>
</dbReference>
<dbReference type="PANTHER" id="PTHR14136">
    <property type="entry name" value="BTB_POZ DOMAIN-CONTAINING PROTEIN KCTD9"/>
    <property type="match status" value="1"/>
</dbReference>
<dbReference type="InterPro" id="IPR051082">
    <property type="entry name" value="Pentapeptide-BTB/POZ_domain"/>
</dbReference>
<reference evidence="1" key="1">
    <citation type="submission" date="2020-10" db="EMBL/GenBank/DDBJ databases">
        <authorList>
            <person name="Castelo-Branco R."/>
            <person name="Eusebio N."/>
            <person name="Adriana R."/>
            <person name="Vieira A."/>
            <person name="Brugerolle De Fraissinette N."/>
            <person name="Rezende De Castro R."/>
            <person name="Schneider M.P."/>
            <person name="Vasconcelos V."/>
            <person name="Leao P.N."/>
        </authorList>
    </citation>
    <scope>NUCLEOTIDE SEQUENCE</scope>
    <source>
        <strain evidence="1">LEGE 11479</strain>
    </source>
</reference>
<accession>A0A928X4Q9</accession>
<dbReference type="InterPro" id="IPR001646">
    <property type="entry name" value="5peptide_repeat"/>
</dbReference>
<dbReference type="AlphaFoldDB" id="A0A928X4Q9"/>
<evidence type="ECO:0000313" key="2">
    <source>
        <dbReference type="Proteomes" id="UP000615026"/>
    </source>
</evidence>
<protein>
    <submittedName>
        <fullName evidence="1">Pentapeptide repeat-containing protein</fullName>
    </submittedName>
</protein>
<dbReference type="Pfam" id="PF00805">
    <property type="entry name" value="Pentapeptide"/>
    <property type="match status" value="2"/>
</dbReference>
<evidence type="ECO:0000313" key="1">
    <source>
        <dbReference type="EMBL" id="MBE9066593.1"/>
    </source>
</evidence>